<dbReference type="GO" id="GO:0045944">
    <property type="term" value="P:positive regulation of transcription by RNA polymerase II"/>
    <property type="evidence" value="ECO:0007669"/>
    <property type="project" value="TreeGrafter"/>
</dbReference>
<dbReference type="GO" id="GO:0008270">
    <property type="term" value="F:zinc ion binding"/>
    <property type="evidence" value="ECO:0007669"/>
    <property type="project" value="InterPro"/>
</dbReference>
<accession>A0A9W4P0G1</accession>
<dbReference type="PROSITE" id="PS00463">
    <property type="entry name" value="ZN2_CY6_FUNGAL_1"/>
    <property type="match status" value="1"/>
</dbReference>
<organism evidence="10 11">
    <name type="scientific">Penicillium salamii</name>
    <dbReference type="NCBI Taxonomy" id="1612424"/>
    <lineage>
        <taxon>Eukaryota</taxon>
        <taxon>Fungi</taxon>
        <taxon>Dikarya</taxon>
        <taxon>Ascomycota</taxon>
        <taxon>Pezizomycotina</taxon>
        <taxon>Eurotiomycetes</taxon>
        <taxon>Eurotiomycetidae</taxon>
        <taxon>Eurotiales</taxon>
        <taxon>Aspergillaceae</taxon>
        <taxon>Penicillium</taxon>
    </lineage>
</organism>
<keyword evidence="6" id="KW-0539">Nucleus</keyword>
<keyword evidence="8" id="KW-1133">Transmembrane helix</keyword>
<protein>
    <recommendedName>
        <fullName evidence="9">Zn(2)-C6 fungal-type domain-containing protein</fullName>
    </recommendedName>
</protein>
<evidence type="ECO:0000256" key="1">
    <source>
        <dbReference type="ARBA" id="ARBA00004123"/>
    </source>
</evidence>
<dbReference type="SMART" id="SM00066">
    <property type="entry name" value="GAL4"/>
    <property type="match status" value="1"/>
</dbReference>
<keyword evidence="5" id="KW-0804">Transcription</keyword>
<dbReference type="InterPro" id="IPR036864">
    <property type="entry name" value="Zn2-C6_fun-type_DNA-bd_sf"/>
</dbReference>
<dbReference type="GO" id="GO:0005634">
    <property type="term" value="C:nucleus"/>
    <property type="evidence" value="ECO:0007669"/>
    <property type="project" value="UniProtKB-SubCell"/>
</dbReference>
<evidence type="ECO:0000256" key="5">
    <source>
        <dbReference type="ARBA" id="ARBA00023163"/>
    </source>
</evidence>
<evidence type="ECO:0000256" key="4">
    <source>
        <dbReference type="ARBA" id="ARBA00023125"/>
    </source>
</evidence>
<dbReference type="SUPFAM" id="SSF57701">
    <property type="entry name" value="Zn2/Cys6 DNA-binding domain"/>
    <property type="match status" value="1"/>
</dbReference>
<dbReference type="Pfam" id="PF00172">
    <property type="entry name" value="Zn_clus"/>
    <property type="match status" value="1"/>
</dbReference>
<gene>
    <name evidence="10" type="ORF">PSALAMII_LOCUS11917</name>
</gene>
<dbReference type="AlphaFoldDB" id="A0A9W4P0G1"/>
<keyword evidence="8" id="KW-0472">Membrane</keyword>
<feature type="domain" description="Zn(2)-C6 fungal-type" evidence="9">
    <location>
        <begin position="21"/>
        <end position="50"/>
    </location>
</feature>
<keyword evidence="8" id="KW-0812">Transmembrane</keyword>
<keyword evidence="2" id="KW-0479">Metal-binding</keyword>
<evidence type="ECO:0000256" key="7">
    <source>
        <dbReference type="SAM" id="MobiDB-lite"/>
    </source>
</evidence>
<dbReference type="PANTHER" id="PTHR47540:SF3">
    <property type="entry name" value="ZN(II)2CYS6 TRANSCRIPTION FACTOR (EUROFUNG)"/>
    <property type="match status" value="1"/>
</dbReference>
<dbReference type="Proteomes" id="UP001152649">
    <property type="component" value="Unassembled WGS sequence"/>
</dbReference>
<evidence type="ECO:0000313" key="10">
    <source>
        <dbReference type="EMBL" id="CAG8432202.1"/>
    </source>
</evidence>
<dbReference type="Pfam" id="PF04082">
    <property type="entry name" value="Fungal_trans"/>
    <property type="match status" value="1"/>
</dbReference>
<dbReference type="GO" id="GO:0006351">
    <property type="term" value="P:DNA-templated transcription"/>
    <property type="evidence" value="ECO:0007669"/>
    <property type="project" value="InterPro"/>
</dbReference>
<proteinExistence type="predicted"/>
<keyword evidence="4" id="KW-0238">DNA-binding</keyword>
<keyword evidence="3" id="KW-0805">Transcription regulation</keyword>
<name>A0A9W4P0G1_9EURO</name>
<reference evidence="10" key="1">
    <citation type="submission" date="2021-07" db="EMBL/GenBank/DDBJ databases">
        <authorList>
            <person name="Branca A.L. A."/>
        </authorList>
    </citation>
    <scope>NUCLEOTIDE SEQUENCE</scope>
</reference>
<dbReference type="InterPro" id="IPR001138">
    <property type="entry name" value="Zn2Cys6_DnaBD"/>
</dbReference>
<dbReference type="GO" id="GO:0043565">
    <property type="term" value="F:sequence-specific DNA binding"/>
    <property type="evidence" value="ECO:0007669"/>
    <property type="project" value="TreeGrafter"/>
</dbReference>
<feature type="region of interest" description="Disordered" evidence="7">
    <location>
        <begin position="157"/>
        <end position="178"/>
    </location>
</feature>
<evidence type="ECO:0000256" key="8">
    <source>
        <dbReference type="SAM" id="Phobius"/>
    </source>
</evidence>
<feature type="transmembrane region" description="Helical" evidence="8">
    <location>
        <begin position="579"/>
        <end position="598"/>
    </location>
</feature>
<evidence type="ECO:0000256" key="2">
    <source>
        <dbReference type="ARBA" id="ARBA00022723"/>
    </source>
</evidence>
<dbReference type="GO" id="GO:0000981">
    <property type="term" value="F:DNA-binding transcription factor activity, RNA polymerase II-specific"/>
    <property type="evidence" value="ECO:0007669"/>
    <property type="project" value="InterPro"/>
</dbReference>
<comment type="caution">
    <text evidence="10">The sequence shown here is derived from an EMBL/GenBank/DDBJ whole genome shotgun (WGS) entry which is preliminary data.</text>
</comment>
<dbReference type="PANTHER" id="PTHR47540">
    <property type="entry name" value="THIAMINE REPRESSIBLE GENES REGULATORY PROTEIN THI5"/>
    <property type="match status" value="1"/>
</dbReference>
<feature type="compositionally biased region" description="Polar residues" evidence="7">
    <location>
        <begin position="74"/>
        <end position="86"/>
    </location>
</feature>
<feature type="compositionally biased region" description="Basic and acidic residues" evidence="7">
    <location>
        <begin position="167"/>
        <end position="177"/>
    </location>
</feature>
<dbReference type="CDD" id="cd00067">
    <property type="entry name" value="GAL4"/>
    <property type="match status" value="1"/>
</dbReference>
<evidence type="ECO:0000259" key="9">
    <source>
        <dbReference type="PROSITE" id="PS50048"/>
    </source>
</evidence>
<evidence type="ECO:0000313" key="11">
    <source>
        <dbReference type="Proteomes" id="UP001152649"/>
    </source>
</evidence>
<dbReference type="InterPro" id="IPR051711">
    <property type="entry name" value="Stress_Response_Reg"/>
</dbReference>
<dbReference type="PROSITE" id="PS50048">
    <property type="entry name" value="ZN2_CY6_FUNGAL_2"/>
    <property type="match status" value="1"/>
</dbReference>
<feature type="compositionally biased region" description="Polar residues" evidence="7">
    <location>
        <begin position="96"/>
        <end position="105"/>
    </location>
</feature>
<keyword evidence="11" id="KW-1185">Reference proteome</keyword>
<dbReference type="CDD" id="cd12148">
    <property type="entry name" value="fungal_TF_MHR"/>
    <property type="match status" value="1"/>
</dbReference>
<evidence type="ECO:0000256" key="6">
    <source>
        <dbReference type="ARBA" id="ARBA00023242"/>
    </source>
</evidence>
<dbReference type="Gene3D" id="4.10.240.10">
    <property type="entry name" value="Zn(2)-C6 fungal-type DNA-binding domain"/>
    <property type="match status" value="1"/>
</dbReference>
<comment type="subcellular location">
    <subcellularLocation>
        <location evidence="1">Nucleus</location>
    </subcellularLocation>
</comment>
<dbReference type="SMART" id="SM00906">
    <property type="entry name" value="Fungal_trans"/>
    <property type="match status" value="1"/>
</dbReference>
<evidence type="ECO:0000256" key="3">
    <source>
        <dbReference type="ARBA" id="ARBA00023015"/>
    </source>
</evidence>
<sequence>MPDDYPNKRRRGKERVRVTRACDACKRKKLRCSGTLPCSLCLRSGADCEYNAEYTRGKKTEIPLLDQRELLSPKSPSTARGQSLPNANLRALDSGQPLSERSVFSTDERSLPASASPIQIQVRTTDHEGPSFSLDLGSAQEISNSRLPNPHLAALQEEHGAVSSRTSPERDQTDLEGHYVGPSSGVSFLLRVQKRIHENVTVFSNGPIFNFGDAPLPRHDPHFLVLPPKDEAKVLVRRYFDFAFPTHRFLHQSTVEGWLESFYSDVHDPENTMSQAIKALLLMVMAQGKQYLADQDSNIAQSVKSNVYFAASENHLLSETGSVSLASIQARLAQCFYLLSESRVNHCWSLFGTTGRLALAIGLHRRWRREAINDHVESECRKRVFWCAYSLDIYLSAALGRPKIFHDEDIDQHLPTCASDSQITRSAILPNLSHGQSIMLAPVFHAKLVRVISGILKDLYGLQQKNVEAQTVIAQKYGAELADWRSGIGPFLETPNIELLQGTYQRQYNVLNFAFAHAEILLYRPFLLRNLASLGRRSGPKHSQLQKDIQANVERCLHAASRIVGLFKELCRSKKMYRFFWFTHYYVFCAIVILYVYVIQSRSSPAKGLLQYLQTGEEAQSELAKCGAQASFPQRYVVVLEELRKEAMRLMEQSSARTENGGSVQEYHGEVGKPDTETAFSHPAVHDPSTHSETFNNELGDPSSAGWITNFAQDHSPASYLADMTGWGEFDSLVLTGLGELSHIFPDNDDQY</sequence>
<feature type="region of interest" description="Disordered" evidence="7">
    <location>
        <begin position="72"/>
        <end position="131"/>
    </location>
</feature>
<dbReference type="EMBL" id="CAJVPG010000477">
    <property type="protein sequence ID" value="CAG8432202.1"/>
    <property type="molecule type" value="Genomic_DNA"/>
</dbReference>
<dbReference type="InterPro" id="IPR007219">
    <property type="entry name" value="XnlR_reg_dom"/>
</dbReference>